<dbReference type="FunFam" id="3.30.160.60:FF:000358">
    <property type="entry name" value="zinc finger protein 24"/>
    <property type="match status" value="1"/>
</dbReference>
<evidence type="ECO:0000256" key="1">
    <source>
        <dbReference type="ARBA" id="ARBA00004123"/>
    </source>
</evidence>
<dbReference type="Proteomes" id="UP000472271">
    <property type="component" value="Chromosome 5"/>
</dbReference>
<feature type="domain" description="C2H2-type" evidence="14">
    <location>
        <begin position="412"/>
        <end position="439"/>
    </location>
</feature>
<dbReference type="SMART" id="SM00225">
    <property type="entry name" value="BTB"/>
    <property type="match status" value="1"/>
</dbReference>
<dbReference type="Gene3D" id="3.30.710.10">
    <property type="entry name" value="Potassium Channel Kv1.1, Chain A"/>
    <property type="match status" value="1"/>
</dbReference>
<dbReference type="FunFam" id="3.30.160.60:FF:000835">
    <property type="entry name" value="Zinc finger and BTB domain-containing protein 49"/>
    <property type="match status" value="1"/>
</dbReference>
<evidence type="ECO:0000256" key="11">
    <source>
        <dbReference type="PROSITE-ProRule" id="PRU00042"/>
    </source>
</evidence>
<feature type="domain" description="C2H2-type" evidence="14">
    <location>
        <begin position="272"/>
        <end position="299"/>
    </location>
</feature>
<feature type="domain" description="C2H2-type" evidence="14">
    <location>
        <begin position="328"/>
        <end position="355"/>
    </location>
</feature>
<organism evidence="15 16">
    <name type="scientific">Sphaeramia orbicularis</name>
    <name type="common">orbiculate cardinalfish</name>
    <dbReference type="NCBI Taxonomy" id="375764"/>
    <lineage>
        <taxon>Eukaryota</taxon>
        <taxon>Metazoa</taxon>
        <taxon>Chordata</taxon>
        <taxon>Craniata</taxon>
        <taxon>Vertebrata</taxon>
        <taxon>Euteleostomi</taxon>
        <taxon>Actinopterygii</taxon>
        <taxon>Neopterygii</taxon>
        <taxon>Teleostei</taxon>
        <taxon>Neoteleostei</taxon>
        <taxon>Acanthomorphata</taxon>
        <taxon>Gobiaria</taxon>
        <taxon>Kurtiformes</taxon>
        <taxon>Apogonoidei</taxon>
        <taxon>Apogonidae</taxon>
        <taxon>Apogoninae</taxon>
        <taxon>Sphaeramia</taxon>
    </lineage>
</organism>
<feature type="domain" description="C2H2-type" evidence="14">
    <location>
        <begin position="384"/>
        <end position="411"/>
    </location>
</feature>
<feature type="compositionally biased region" description="Polar residues" evidence="12">
    <location>
        <begin position="470"/>
        <end position="479"/>
    </location>
</feature>
<dbReference type="InterPro" id="IPR000210">
    <property type="entry name" value="BTB/POZ_dom"/>
</dbReference>
<dbReference type="InterPro" id="IPR013087">
    <property type="entry name" value="Znf_C2H2_type"/>
</dbReference>
<evidence type="ECO:0000256" key="9">
    <source>
        <dbReference type="ARBA" id="ARBA00023163"/>
    </source>
</evidence>
<dbReference type="PROSITE" id="PS50157">
    <property type="entry name" value="ZINC_FINGER_C2H2_2"/>
    <property type="match status" value="7"/>
</dbReference>
<dbReference type="InParanoid" id="A0A672Z9C1"/>
<name>A0A672Z9C1_9TELE</name>
<dbReference type="FunFam" id="3.30.160.60:FF:002343">
    <property type="entry name" value="Zinc finger protein 33A"/>
    <property type="match status" value="1"/>
</dbReference>
<dbReference type="Ensembl" id="ENSSORT00005013852.1">
    <property type="protein sequence ID" value="ENSSORP00005013439.1"/>
    <property type="gene ID" value="ENSSORG00005006954.1"/>
</dbReference>
<keyword evidence="10" id="KW-0539">Nucleus</keyword>
<dbReference type="GO" id="GO:0000981">
    <property type="term" value="F:DNA-binding transcription factor activity, RNA polymerase II-specific"/>
    <property type="evidence" value="ECO:0007669"/>
    <property type="project" value="TreeGrafter"/>
</dbReference>
<evidence type="ECO:0000256" key="5">
    <source>
        <dbReference type="ARBA" id="ARBA00022771"/>
    </source>
</evidence>
<feature type="compositionally biased region" description="Polar residues" evidence="12">
    <location>
        <begin position="493"/>
        <end position="503"/>
    </location>
</feature>
<evidence type="ECO:0000256" key="3">
    <source>
        <dbReference type="ARBA" id="ARBA00022723"/>
    </source>
</evidence>
<dbReference type="SMART" id="SM00355">
    <property type="entry name" value="ZnF_C2H2"/>
    <property type="match status" value="7"/>
</dbReference>
<dbReference type="FunFam" id="3.30.160.60:FF:000100">
    <property type="entry name" value="Zinc finger 45-like"/>
    <property type="match status" value="1"/>
</dbReference>
<keyword evidence="5 11" id="KW-0863">Zinc-finger</keyword>
<dbReference type="InterPro" id="IPR036236">
    <property type="entry name" value="Znf_C2H2_sf"/>
</dbReference>
<reference evidence="15" key="2">
    <citation type="submission" date="2025-08" db="UniProtKB">
        <authorList>
            <consortium name="Ensembl"/>
        </authorList>
    </citation>
    <scope>IDENTIFICATION</scope>
</reference>
<gene>
    <name evidence="15" type="primary">zbtb49</name>
</gene>
<feature type="domain" description="C2H2-type" evidence="14">
    <location>
        <begin position="440"/>
        <end position="467"/>
    </location>
</feature>
<dbReference type="GO" id="GO:0003677">
    <property type="term" value="F:DNA binding"/>
    <property type="evidence" value="ECO:0007669"/>
    <property type="project" value="UniProtKB-KW"/>
</dbReference>
<dbReference type="SUPFAM" id="SSF57667">
    <property type="entry name" value="beta-beta-alpha zinc fingers"/>
    <property type="match status" value="4"/>
</dbReference>
<dbReference type="GO" id="GO:0005634">
    <property type="term" value="C:nucleus"/>
    <property type="evidence" value="ECO:0007669"/>
    <property type="project" value="UniProtKB-SubCell"/>
</dbReference>
<proteinExistence type="inferred from homology"/>
<dbReference type="GO" id="GO:0008270">
    <property type="term" value="F:zinc ion binding"/>
    <property type="evidence" value="ECO:0007669"/>
    <property type="project" value="UniProtKB-KW"/>
</dbReference>
<keyword evidence="9" id="KW-0804">Transcription</keyword>
<evidence type="ECO:0000256" key="12">
    <source>
        <dbReference type="SAM" id="MobiDB-lite"/>
    </source>
</evidence>
<dbReference type="SUPFAM" id="SSF54695">
    <property type="entry name" value="POZ domain"/>
    <property type="match status" value="1"/>
</dbReference>
<evidence type="ECO:0000256" key="6">
    <source>
        <dbReference type="ARBA" id="ARBA00022833"/>
    </source>
</evidence>
<reference evidence="15" key="1">
    <citation type="submission" date="2019-06" db="EMBL/GenBank/DDBJ databases">
        <authorList>
            <consortium name="Wellcome Sanger Institute Data Sharing"/>
        </authorList>
    </citation>
    <scope>NUCLEOTIDE SEQUENCE [LARGE SCALE GENOMIC DNA]</scope>
</reference>
<keyword evidence="6" id="KW-0862">Zinc</keyword>
<evidence type="ECO:0000256" key="7">
    <source>
        <dbReference type="ARBA" id="ARBA00023015"/>
    </source>
</evidence>
<dbReference type="FunFam" id="3.30.160.60:FF:001818">
    <property type="entry name" value="GDNF-inducible zinc finger protein 1 isoform X1"/>
    <property type="match status" value="1"/>
</dbReference>
<evidence type="ECO:0000256" key="10">
    <source>
        <dbReference type="ARBA" id="ARBA00023242"/>
    </source>
</evidence>
<feature type="domain" description="C2H2-type" evidence="14">
    <location>
        <begin position="300"/>
        <end position="327"/>
    </location>
</feature>
<accession>A0A672Z9C1</accession>
<reference evidence="15" key="3">
    <citation type="submission" date="2025-09" db="UniProtKB">
        <authorList>
            <consortium name="Ensembl"/>
        </authorList>
    </citation>
    <scope>IDENTIFICATION</scope>
</reference>
<dbReference type="PANTHER" id="PTHR24394">
    <property type="entry name" value="ZINC FINGER PROTEIN"/>
    <property type="match status" value="1"/>
</dbReference>
<dbReference type="AlphaFoldDB" id="A0A672Z9C1"/>
<protein>
    <submittedName>
        <fullName evidence="15">Zinc finger and BTB domain containing 49</fullName>
    </submittedName>
</protein>
<dbReference type="InterPro" id="IPR011333">
    <property type="entry name" value="SKP1/BTB/POZ_sf"/>
</dbReference>
<dbReference type="PANTHER" id="PTHR24394:SF50">
    <property type="entry name" value="ZINC FINGER AND BTB DOMAIN CONTAINING 49"/>
    <property type="match status" value="1"/>
</dbReference>
<keyword evidence="8" id="KW-0238">DNA-binding</keyword>
<evidence type="ECO:0000256" key="4">
    <source>
        <dbReference type="ARBA" id="ARBA00022737"/>
    </source>
</evidence>
<keyword evidence="3" id="KW-0479">Metal-binding</keyword>
<evidence type="ECO:0000313" key="15">
    <source>
        <dbReference type="Ensembl" id="ENSSORP00005013439.1"/>
    </source>
</evidence>
<comment type="similarity">
    <text evidence="2">Belongs to the krueppel C2H2-type zinc-finger protein family.</text>
</comment>
<evidence type="ECO:0000256" key="2">
    <source>
        <dbReference type="ARBA" id="ARBA00006991"/>
    </source>
</evidence>
<dbReference type="Pfam" id="PF00651">
    <property type="entry name" value="BTB"/>
    <property type="match status" value="1"/>
</dbReference>
<feature type="region of interest" description="Disordered" evidence="12">
    <location>
        <begin position="460"/>
        <end position="503"/>
    </location>
</feature>
<dbReference type="FunFam" id="3.30.160.60:FF:002061">
    <property type="entry name" value="Uncharacterized protein"/>
    <property type="match status" value="1"/>
</dbReference>
<evidence type="ECO:0000256" key="8">
    <source>
        <dbReference type="ARBA" id="ARBA00023125"/>
    </source>
</evidence>
<feature type="domain" description="C2H2-type" evidence="14">
    <location>
        <begin position="356"/>
        <end position="383"/>
    </location>
</feature>
<dbReference type="PROSITE" id="PS00028">
    <property type="entry name" value="ZINC_FINGER_C2H2_1"/>
    <property type="match status" value="7"/>
</dbReference>
<evidence type="ECO:0000259" key="14">
    <source>
        <dbReference type="PROSITE" id="PS50157"/>
    </source>
</evidence>
<comment type="subcellular location">
    <subcellularLocation>
        <location evidence="1">Nucleus</location>
    </subcellularLocation>
</comment>
<keyword evidence="4" id="KW-0677">Repeat</keyword>
<evidence type="ECO:0000259" key="13">
    <source>
        <dbReference type="PROSITE" id="PS50097"/>
    </source>
</evidence>
<sequence>MDTLSSHSSYLLQQLQEQRIQGMLCDCMLVVKGVCFKAHKNVLAAFSSYFRSLFQNSPGQKNDIFNLVIQDVSGIGQILDYMYTSHLDINQDNVQALLDIAQCLQVPNVQSMCNAFLKPCPPPVDIPSFPLPAMLEKQLVHGYKLRNFYSKQYFKQSAIQTNNSMLNKPVRPKKTVYLKKYNYLRSQKALEEMCAESVIEPVLSCAKERQQEESVVQSDAPQAPPEGLTASNKEVTEMEKDTQVPSSPPVDQEEPHLKTVPEQPQQTGHKQYCCEVCGKVFKHPSNLELHRRSHTGEKPFQCNVCGKNFSQAGNLQTHLRRHTGEKPYICELCGKSFTASGDVQRHKVVHTGEKPHLCDICGRGFNNLSNLKEHKRIHATDKTFTCDQCGKSFNTHRKLLKHKSRHAGEKPHSCSTCGKSFVGSGDLHRHIRSHTGEKPYLCTVCGKSFTRSALLRRHSTRHCKGAPSDNPVTDNSDPPHSSDGGVSFPKPHSLTSYATPVIA</sequence>
<feature type="domain" description="BTB" evidence="13">
    <location>
        <begin position="25"/>
        <end position="91"/>
    </location>
</feature>
<evidence type="ECO:0000313" key="16">
    <source>
        <dbReference type="Proteomes" id="UP000472271"/>
    </source>
</evidence>
<feature type="region of interest" description="Disordered" evidence="12">
    <location>
        <begin position="236"/>
        <end position="264"/>
    </location>
</feature>
<dbReference type="FunFam" id="3.30.160.60:FF:000166">
    <property type="entry name" value="Zinc finger and BTB domain-containing 49"/>
    <property type="match status" value="1"/>
</dbReference>
<keyword evidence="7" id="KW-0805">Transcription regulation</keyword>
<keyword evidence="16" id="KW-1185">Reference proteome</keyword>
<dbReference type="Pfam" id="PF00096">
    <property type="entry name" value="zf-C2H2"/>
    <property type="match status" value="7"/>
</dbReference>
<dbReference type="Gene3D" id="3.30.160.60">
    <property type="entry name" value="Classic Zinc Finger"/>
    <property type="match status" value="7"/>
</dbReference>
<dbReference type="PROSITE" id="PS50097">
    <property type="entry name" value="BTB"/>
    <property type="match status" value="1"/>
</dbReference>